<dbReference type="InterPro" id="IPR021353">
    <property type="entry name" value="DUF2972"/>
</dbReference>
<dbReference type="GO" id="GO:0016740">
    <property type="term" value="F:transferase activity"/>
    <property type="evidence" value="ECO:0007669"/>
    <property type="project" value="UniProtKB-KW"/>
</dbReference>
<keyword evidence="1" id="KW-0808">Transferase</keyword>
<name>A0A0A8HAL6_9BACT</name>
<dbReference type="HOGENOM" id="CLU_040137_0_0_7"/>
<dbReference type="AlphaFoldDB" id="A0A0A8HAL6"/>
<evidence type="ECO:0000313" key="1">
    <source>
        <dbReference type="EMBL" id="AJC91188.1"/>
    </source>
</evidence>
<dbReference type="Pfam" id="PF11186">
    <property type="entry name" value="DUF2972"/>
    <property type="match status" value="1"/>
</dbReference>
<accession>A0A0A8HAL6</accession>
<protein>
    <submittedName>
        <fullName evidence="1">Putative glycosyltransferase (DUF2972 domain)</fullName>
    </submittedName>
</protein>
<dbReference type="Proteomes" id="UP000031135">
    <property type="component" value="Chromosome"/>
</dbReference>
<dbReference type="EMBL" id="CP007772">
    <property type="protein sequence ID" value="AJC91188.1"/>
    <property type="molecule type" value="Genomic_DNA"/>
</dbReference>
<gene>
    <name evidence="1" type="ORF">CSUB8521_1359</name>
</gene>
<sequence length="430" mass="51213">MENLINFLSAHLDSKKANFLLNSLKTNQDYFFQKFILDNINHITTWLNSDDFKQYENNTYPPLVNPKNIDIEPSDYCAKLAWKLNIPLENAKFIYISPHGVGAAAFLTLLNEACNIYCPASWVLPNNGYCRYNLNFKSLLQYSQTAINISETNILDLDKYLNLIDCNIPILIQTRDPISLLKHSYGRDWSKVQRNYNQNFNLNFNYQEYINFLKPNKTYMKDDFENLLENTFIMHTLLNKINASNITYIDMCDLDEKKAYDTFINLANKFDFTPPHNDENLFKRKEFRGYIRYLLPLIFQVDYEIKLIINRYHINNEQINIFSYISNNDLKNNIGIYIDKNKISKFLNHKNYAKIKQYLSNFLDAIKDIVDYTETNLMKEDEVLDYLKKNKTARLKLKDILDKELIHIKNFRPDIVKSWKYYQEFEKFFS</sequence>
<dbReference type="RefSeq" id="WP_039664371.1">
    <property type="nucleotide sequence ID" value="NZ_CP007772.1"/>
</dbReference>
<reference evidence="1 2" key="1">
    <citation type="journal article" date="2014" name="Genome Biol. Evol.">
        <title>Comparative Genomics of the Campylobacter lari Group.</title>
        <authorList>
            <person name="Miller W.G."/>
            <person name="Yee E."/>
            <person name="Chapman M.H."/>
            <person name="Smith T.P."/>
            <person name="Bono J.L."/>
            <person name="Huynh S."/>
            <person name="Parker C.T."/>
            <person name="Vandamme P."/>
            <person name="Luong K."/>
            <person name="Korlach J."/>
        </authorList>
    </citation>
    <scope>NUCLEOTIDE SEQUENCE [LARGE SCALE GENOMIC DNA]</scope>
    <source>
        <strain evidence="1 2">LMG 24374</strain>
    </source>
</reference>
<proteinExistence type="predicted"/>
<evidence type="ECO:0000313" key="2">
    <source>
        <dbReference type="Proteomes" id="UP000031135"/>
    </source>
</evidence>
<dbReference type="KEGG" id="csm:CSUB8521_1359"/>
<organism evidence="1 2">
    <name type="scientific">Campylobacter subantarcticus LMG 24374</name>
    <dbReference type="NCBI Taxonomy" id="1388751"/>
    <lineage>
        <taxon>Bacteria</taxon>
        <taxon>Pseudomonadati</taxon>
        <taxon>Campylobacterota</taxon>
        <taxon>Epsilonproteobacteria</taxon>
        <taxon>Campylobacterales</taxon>
        <taxon>Campylobacteraceae</taxon>
        <taxon>Campylobacter</taxon>
    </lineage>
</organism>
<dbReference type="OrthoDB" id="5355699at2"/>